<dbReference type="GO" id="GO:0004190">
    <property type="term" value="F:aspartic-type endopeptidase activity"/>
    <property type="evidence" value="ECO:0007669"/>
    <property type="project" value="UniProtKB-EC"/>
</dbReference>
<protein>
    <submittedName>
        <fullName evidence="8">Lipoprotein signal peptidase</fullName>
        <ecNumber evidence="8">3.4.23.36</ecNumber>
    </submittedName>
</protein>
<feature type="transmembrane region" description="Helical" evidence="7">
    <location>
        <begin position="178"/>
        <end position="196"/>
    </location>
</feature>
<keyword evidence="4 8" id="KW-0378">Hydrolase</keyword>
<evidence type="ECO:0000256" key="7">
    <source>
        <dbReference type="SAM" id="Phobius"/>
    </source>
</evidence>
<feature type="transmembrane region" description="Helical" evidence="7">
    <location>
        <begin position="98"/>
        <end position="122"/>
    </location>
</feature>
<sequence length="220" mass="24688">MNLKKSLLLVAVILIIDQLSKIYIKTHFELRHSIEVLSWFKVLFIENSGAAWGAKLSDFLPVSESAGKLILTVFRLFAVVGIGYWLYDTIKKKSPKTLVLAVSLIFAGALGNIIDSVFYGLIFDHSTGQVATLFSEEPYGKLFYGRVVDMLYFPMVDTTWPEWVPFFGGGNFSFFEPVFNVADTAISTGVGILLVFNKKAFQKEEEVATEIDENQAFENE</sequence>
<dbReference type="AlphaFoldDB" id="A0A3B0TK80"/>
<dbReference type="HAMAP" id="MF_00161">
    <property type="entry name" value="LspA"/>
    <property type="match status" value="1"/>
</dbReference>
<organism evidence="8">
    <name type="scientific">hydrothermal vent metagenome</name>
    <dbReference type="NCBI Taxonomy" id="652676"/>
    <lineage>
        <taxon>unclassified sequences</taxon>
        <taxon>metagenomes</taxon>
        <taxon>ecological metagenomes</taxon>
    </lineage>
</organism>
<feature type="transmembrane region" description="Helical" evidence="7">
    <location>
        <begin position="6"/>
        <end position="24"/>
    </location>
</feature>
<dbReference type="EC" id="3.4.23.36" evidence="8"/>
<evidence type="ECO:0000256" key="3">
    <source>
        <dbReference type="ARBA" id="ARBA00022692"/>
    </source>
</evidence>
<proteinExistence type="inferred from homology"/>
<dbReference type="GO" id="GO:0006508">
    <property type="term" value="P:proteolysis"/>
    <property type="evidence" value="ECO:0007669"/>
    <property type="project" value="UniProtKB-KW"/>
</dbReference>
<keyword evidence="6 7" id="KW-0472">Membrane</keyword>
<dbReference type="GO" id="GO:0016020">
    <property type="term" value="C:membrane"/>
    <property type="evidence" value="ECO:0007669"/>
    <property type="project" value="InterPro"/>
</dbReference>
<evidence type="ECO:0000256" key="6">
    <source>
        <dbReference type="ARBA" id="ARBA00023136"/>
    </source>
</evidence>
<evidence type="ECO:0000256" key="5">
    <source>
        <dbReference type="ARBA" id="ARBA00022989"/>
    </source>
</evidence>
<keyword evidence="5 7" id="KW-1133">Transmembrane helix</keyword>
<keyword evidence="8" id="KW-0449">Lipoprotein</keyword>
<dbReference type="EMBL" id="UOEL01000106">
    <property type="protein sequence ID" value="VAW13717.1"/>
    <property type="molecule type" value="Genomic_DNA"/>
</dbReference>
<reference evidence="8" key="1">
    <citation type="submission" date="2018-06" db="EMBL/GenBank/DDBJ databases">
        <authorList>
            <person name="Zhirakovskaya E."/>
        </authorList>
    </citation>
    <scope>NUCLEOTIDE SEQUENCE</scope>
</reference>
<dbReference type="InterPro" id="IPR001872">
    <property type="entry name" value="Peptidase_A8"/>
</dbReference>
<dbReference type="PANTHER" id="PTHR33695:SF1">
    <property type="entry name" value="LIPOPROTEIN SIGNAL PEPTIDASE"/>
    <property type="match status" value="1"/>
</dbReference>
<gene>
    <name evidence="8" type="ORF">MNBD_BACTEROID03-1626</name>
</gene>
<accession>A0A3B0TK80</accession>
<evidence type="ECO:0000256" key="2">
    <source>
        <dbReference type="ARBA" id="ARBA00022670"/>
    </source>
</evidence>
<evidence type="ECO:0000313" key="8">
    <source>
        <dbReference type="EMBL" id="VAW13717.1"/>
    </source>
</evidence>
<evidence type="ECO:0000256" key="4">
    <source>
        <dbReference type="ARBA" id="ARBA00022801"/>
    </source>
</evidence>
<name>A0A3B0TK80_9ZZZZ</name>
<feature type="transmembrane region" description="Helical" evidence="7">
    <location>
        <begin position="66"/>
        <end position="86"/>
    </location>
</feature>
<keyword evidence="2" id="KW-0645">Protease</keyword>
<dbReference type="PANTHER" id="PTHR33695">
    <property type="entry name" value="LIPOPROTEIN SIGNAL PEPTIDASE"/>
    <property type="match status" value="1"/>
</dbReference>
<keyword evidence="3 7" id="KW-0812">Transmembrane</keyword>
<dbReference type="Pfam" id="PF01252">
    <property type="entry name" value="Peptidase_A8"/>
    <property type="match status" value="1"/>
</dbReference>
<dbReference type="NCBIfam" id="NF011369">
    <property type="entry name" value="PRK14788.1"/>
    <property type="match status" value="1"/>
</dbReference>
<evidence type="ECO:0000256" key="1">
    <source>
        <dbReference type="ARBA" id="ARBA00022475"/>
    </source>
</evidence>
<keyword evidence="1" id="KW-1003">Cell membrane</keyword>